<keyword evidence="8" id="KW-1185">Reference proteome</keyword>
<dbReference type="Gene3D" id="2.180.10.10">
    <property type="entry name" value="RHS repeat-associated core"/>
    <property type="match status" value="2"/>
</dbReference>
<keyword evidence="3" id="KW-0843">Virulence</keyword>
<dbReference type="InterPro" id="IPR050708">
    <property type="entry name" value="T6SS_VgrG/RHS"/>
</dbReference>
<feature type="compositionally biased region" description="Polar residues" evidence="4">
    <location>
        <begin position="2386"/>
        <end position="2399"/>
    </location>
</feature>
<dbReference type="InterPro" id="IPR022385">
    <property type="entry name" value="Rhs_assc_core"/>
</dbReference>
<dbReference type="EMBL" id="CP101751">
    <property type="protein sequence ID" value="UUC44935.1"/>
    <property type="molecule type" value="Genomic_DNA"/>
</dbReference>
<evidence type="ECO:0000256" key="5">
    <source>
        <dbReference type="SAM" id="SignalP"/>
    </source>
</evidence>
<dbReference type="InterPro" id="IPR028994">
    <property type="entry name" value="Integrin_alpha_N"/>
</dbReference>
<evidence type="ECO:0000256" key="4">
    <source>
        <dbReference type="SAM" id="MobiDB-lite"/>
    </source>
</evidence>
<dbReference type="Proteomes" id="UP001059844">
    <property type="component" value="Chromosome"/>
</dbReference>
<evidence type="ECO:0000259" key="6">
    <source>
        <dbReference type="Pfam" id="PF12256"/>
    </source>
</evidence>
<feature type="region of interest" description="Disordered" evidence="4">
    <location>
        <begin position="2374"/>
        <end position="2408"/>
    </location>
</feature>
<accession>A0ABY5IQ69</accession>
<sequence>MSERYFGINKKIVKTVHGIMLFAMLHSSFVAPAQQLLFAYLDIQSEAKSITSKPAINPVSQKDANRAVTPALSQPKEAQTIKRLTNTEAVVIDKTEAISDPERKEKAALIGTSNEFPLDDPSDNLFKIEIDKQKLSANDRVFLTYDLYGVSDLNGVSRSINDRLSTGGYMIKKQNGWSQQTEELDPSWLEEGSNKIMFNTPKGANHTYKIKNVAFKIEKGDANLLPKIVIQTKNIQYQKDNTIYIKGFVKSDKAIKKILAGKSQLEVRSNEFEGFITLDNKNTVNPFITITAYSAEGSVANELISIDHLTEADAILTIEKEQSTGNFDAKAFTPLTFSVSDAKLRLSDSSMAVTKTISISALRKVDIAPLASGMINVTKGETAYRFLPDGMKFNKPVKIEIAYDPLLLPSGYSPKDIKTFYFDTDSKHWVAVKTDSIDYKNHIIIAETTHFTDYINGIIQAPESPQTASLTPTTMSDIKAADPSAQITLISPPQASQKGDVNLAYPIKIPAGRNGMQPQLTVQYNSESGNGWLGKGWDLNLPALSIDTRWGVPILDKVKETEIYSLGGEQLMFPDNYLPNRHQNVGNLITTEQQDRNNSGTKIFATRKQSFSKIERFGTSPSTYYWKVTGTDGVISWYGGKTSVDPNAVVYAAGGIVHWALYMTEDTYGNNVRYYYDNYTISNQNGINSNLNGGVVFNPSRITYTGKDDQDGNYEVQFINEQNITRTDINISARLGLKQIEPYRLDKIDVLYKGATIRSYKLNYTNGKLGKSLLKTMSELDRDGKLFYSHTFDYYNDIAQENGDVYFNAGIDHNICNDEYVPCIDTDGDGICDENDNCPDIPGTHANNGCPGNPNTQCAEVSFPVPLKDIVYRYKLDSPYHGGLDYNVCNFIPVRIKNFRIGNNAPIAANNLYLTHYTPAGITNLCTATQEETTAIRNSNFDADATQWFTQLFSGMNVSNVQAVNKSVLLKMFRDNQNNLVRDTYYQFELSLLSPIPDLDFGYALEYRNMNTSTTFTTINPLHPPISSIHSAAGQPVYIKVNNVLLSPAPYDLRNNLAAFINDFRQQYGAAAEITTEDPTFKINIKLMNPQSPLSTIQIGDNVYYFIPCKGFERTTQPGNNADVTVSKKAVPQNGSAYANHFRNLNSASHFEFQASVPVGDPNCPSLLNIDFLISGIMPSFNSASALLGSTKSTSYTAGGYIGVGIGWNKIAKTTTFGVGYNHSWDKGESLSSLIDINGDGLDDIVTKENGNIYYKAHRITRTYNENNEPQITHSFDPKKKINGINEFFRQEGESSSKNFSISAGFAGVGAFAGLDNSKSKSKVDIYFTDANGDGLPDVVRDGKVYFNRLDANGNPSFIPDSKGTPNLVITAAIKDIEIPAEYFEEEIPMPNHDVVKVWEAPADGTIKITNAIALEDTNKEAMVTIEMKKTEPDPLYCYETNVSVNSNSLINKRYSYDFGFQGFAAYLDPNPISYHPTRVATFKLGNTSYTVPNDLYLTHFKNGAETLLLCSSPISTYSNCVRNPDYTSTLLPWLMQGPLLPYLDANSNLDTYINHMVTTAAYLEQCNGSNIYFQHIGDFGFSFSSNVYIKTTFESNTIFTDGFIPTFCIRNNEQVGGISPAYAQKSLHEGYNVNPIKINNIPLQGTFNLSINNAVGVEALKAEIERVTGGQVTIFGTQYAVRLNNDLIDPRLRIKIENTPIQLNTITIEGVTFNFTSCSPSGPPQNTTQTETCQLYGTLLNNANTSVNNVIVSQNATCNPDQGPLKVKKGDRIYFRVHSIDTGNPKVNWNPKIEYTDTTLANTIDQNGQTPYISSYSDGFILSHENETPFTGNGTAEISWEPFTVNNPTDEVTFEITKKVLSGSEGDNQQSFYDQIPEIPVYKKVCAPGSSTLVSPAINAVGGVNIASIPVTGTTTLSSNPTVTVFYFRVKSSSNVNWKQLEWKPKMIQRTTEQVIGDSGTSEGTLTGQQTKYPIPDYSIYKSYKNSKAYNQYNLSQANSGSATLTILPSLSGVFASGDNGKLFFVVKKDGVFKGRKQVTVANGQVTYDNTTPIDLGTAGSSKIEIGYYIDNYNLPDVTASIMEKIAATNAKLATITSQQGNTDIFKENVNLFQKPNPKFGPMYRQWGQFLYNPKAVSNALPLTGLPGFLIKESALVISEQQANDIRNAVDAINNLNLGQVNLGGPEDDTNANAFEGILENFETTYASLYNTAFFAAQPSRYYENNTFDDRWIGMHQESYAAMFASRAAKLNQSFEGFNDPDDESEQDVLQTGAYSIARYSKGTGKNIAGGGSVGVAPGFSVGISGSKSPNGRSYSLTDYVDMNGDRYPDLVTKDKIQFTMRTGGLYSGSVKDGNIAGDIAKFESNGWGVSASGTYSEEARENSNSKGDSQNKGSGKTTGDRKGMSIGKPTFDLFSGSGSAGISGEFTKGKDKTVRLWADVNGDGLADLLEQNGPIMVVKLNFGTNTYQTSQYSEWATFDLSKGSSSAFGGGVGFNWKVASIEAGVSVGKTVSHTEQNLIDINGDGLLDLVISHPDSGLKIRLNQGSSLGPLTAWSDFKLQNSATSVKSSLNASGTIAWIWPIIIPLCCTIPLKIPAITASASTSQSTGRTTKTISDFDGDGYPDLIEEISSTKIRVHSSRIRRTDMLKSVTNPLGGKFTVDYKVEKTSYENPNAKWVMTSVKVDDGYDLVNDGVDTYIKEFKYENARYDRREREFYGFETVKTYDPILQEVNGEMVPVGIYRTSVVKYHNKNYFLNGLIKESYTLNEENPNQIYSKTINDYQIRPLNSSGLIDIQAASLPHTFDVGGSEGRRTAKVVLAKTQNLVYELQQTPIIRETQFGYDAYGRVTEYKDLGNIALASDNYMSQISYHDDSELIDRNILSVAKQIKVTNDAGTQLRLRTTADINLATGSVGRIEVAVDDNETAVTQMEYDDYGNLQRITYPENNNGESMFYRYYYDGSSTFKYVTKIEDAYGYSSSADYSPEFDVPLSTTDRAGNTIYYEYDTVGRIKTILGTKEKAQSELYTIAFEYYPLFATTSPLGCVTQQDFVPFAVTKHFDLQHRDNNIETITFIDGMARTVQVKKDIYLNTGNAENPDHTEAMSVSGKAQYDEFGRVVRQYHPHYEKKDCGENYLVDNYETQYYSEVIFDTIDRPIKTTDPDGNISELEYTLATDALGNIAMKTKSIVDQNSQQQIVSEIYKDVQGKVTSTMNFGPTSELWTTFEYNAIGELFNYKDADELNTRYSYDMLGRKKTVEHPDNGKTQFYYDNASNLIKLQTANLANNQNLPPSQRFIHYEYDYNRIKEINFPSMPNGTNIANVIYAYGNSGNATGRVIYQQDATGYQSFSYGDMGELIENTRVIVGPNIPTRSFTTQFEYDSWNRIQKLTYPDGEQVFYSYDLGGNLTKIKGTFQGNDYDYLQRIDYDHYEQRQYVLYGNGTDMQYNYTPSLRRLESLIAKTANQTEMFNNVYDFDKVGNVLGITNSAGSNTTNGMGGTYSHSYTYDNMNRLTDAFGSFSGEGQQRELGNDASSSYKLNMAYNNTHGIARKTQEHIKNDDYVEANTYKNVYSYYEGSHRVKEIDNSAGLVETFKYDHNGNMRFRIKNETQDKEYIWDESNRLRAVSDDNNMQHYIYDAAGERILKAESDLEQLYENGTLVNQSGVSFSSYKTYPSAYIVVDGNGQYSKHYYAGNERIVSRIGDNGSGIFEKKQLTAPGFDAEKVRQSQISDLQQLAKIANKGTVTFKEYQPEGKERENGETENREMRRPMGNIYFFHPDHLGTATYLSDINGNPYQFFLNLPFGETMAEQHSLTEDYANPYKFNGKELDEATGLYYYGARYYDPRISIWVSVDPMAEKFPNWNPYNYTMQNPINLIDPSGLTPEDGGGDPPKKNIMINFLRGQGNLGNFDDADYEKNGWHVIDASGIKDARDKLKAYLGENTVDNIYINAHGGKITYFERDDDGNPIFDDSGKGIKRSSSGTTFGSDIIYGYQLADYNNPVRQNNMNSNLKENIQALLEIGSFINKGKNFIFGACYAAKDDRFGESLVSQLSGINLFVSKDYVATYSNKYVAKSLFSFLINNDQIREEDMDEGVRLYRSGSPTKAFSNYRVTKDGVITKD</sequence>
<dbReference type="Pfam" id="PF12256">
    <property type="entry name" value="TcdB_toxin_midN"/>
    <property type="match status" value="1"/>
</dbReference>
<dbReference type="InterPro" id="IPR006530">
    <property type="entry name" value="YD"/>
</dbReference>
<feature type="domain" description="Insecticide toxin TcdB middle/N-terminal" evidence="6">
    <location>
        <begin position="2600"/>
        <end position="2743"/>
    </location>
</feature>
<evidence type="ECO:0000313" key="8">
    <source>
        <dbReference type="Proteomes" id="UP001059844"/>
    </source>
</evidence>
<proteinExistence type="predicted"/>
<evidence type="ECO:0000256" key="2">
    <source>
        <dbReference type="ARBA" id="ARBA00022525"/>
    </source>
</evidence>
<reference evidence="7" key="1">
    <citation type="submission" date="2022-07" db="EMBL/GenBank/DDBJ databases">
        <title>Isolation, identification, and degradation of a PFOSA degrading strain from sewage treatment plant.</title>
        <authorList>
            <person name="Zhang L."/>
            <person name="Huo Y."/>
        </authorList>
    </citation>
    <scope>NUCLEOTIDE SEQUENCE</scope>
    <source>
        <strain evidence="7">C1</strain>
    </source>
</reference>
<protein>
    <recommendedName>
        <fullName evidence="6">Insecticide toxin TcdB middle/N-terminal domain-containing protein</fullName>
    </recommendedName>
</protein>
<keyword evidence="2" id="KW-0964">Secreted</keyword>
<evidence type="ECO:0000313" key="7">
    <source>
        <dbReference type="EMBL" id="UUC44935.1"/>
    </source>
</evidence>
<dbReference type="NCBIfam" id="TIGR03696">
    <property type="entry name" value="Rhs_assc_core"/>
    <property type="match status" value="1"/>
</dbReference>
<organism evidence="7 8">
    <name type="scientific">Flavobacterium cerinum</name>
    <dbReference type="NCBI Taxonomy" id="2502784"/>
    <lineage>
        <taxon>Bacteria</taxon>
        <taxon>Pseudomonadati</taxon>
        <taxon>Bacteroidota</taxon>
        <taxon>Flavobacteriia</taxon>
        <taxon>Flavobacteriales</taxon>
        <taxon>Flavobacteriaceae</taxon>
        <taxon>Flavobacterium</taxon>
    </lineage>
</organism>
<keyword evidence="5" id="KW-0732">Signal</keyword>
<comment type="subcellular location">
    <subcellularLocation>
        <location evidence="1">Secreted</location>
    </subcellularLocation>
</comment>
<dbReference type="InterPro" id="IPR003284">
    <property type="entry name" value="Sal_SpvB"/>
</dbReference>
<dbReference type="InterPro" id="IPR022045">
    <property type="entry name" value="TcdB_toxin_mid/N"/>
</dbReference>
<gene>
    <name evidence="7" type="ORF">NOX80_15050</name>
</gene>
<dbReference type="Gene3D" id="2.130.10.130">
    <property type="entry name" value="Integrin alpha, N-terminal"/>
    <property type="match status" value="1"/>
</dbReference>
<feature type="chain" id="PRO_5046486584" description="Insecticide toxin TcdB middle/N-terminal domain-containing protein" evidence="5">
    <location>
        <begin position="34"/>
        <end position="4118"/>
    </location>
</feature>
<evidence type="ECO:0000256" key="3">
    <source>
        <dbReference type="ARBA" id="ARBA00023026"/>
    </source>
</evidence>
<name>A0ABY5IQ69_9FLAO</name>
<feature type="signal peptide" evidence="5">
    <location>
        <begin position="1"/>
        <end position="33"/>
    </location>
</feature>
<dbReference type="SUPFAM" id="SSF69318">
    <property type="entry name" value="Integrin alpha N-terminal domain"/>
    <property type="match status" value="2"/>
</dbReference>
<dbReference type="PANTHER" id="PTHR32305">
    <property type="match status" value="1"/>
</dbReference>
<dbReference type="RefSeq" id="WP_256550620.1">
    <property type="nucleotide sequence ID" value="NZ_CP101751.1"/>
</dbReference>
<dbReference type="Pfam" id="PF03534">
    <property type="entry name" value="SpvB"/>
    <property type="match status" value="1"/>
</dbReference>
<dbReference type="NCBIfam" id="TIGR01643">
    <property type="entry name" value="YD_repeat_2x"/>
    <property type="match status" value="1"/>
</dbReference>
<evidence type="ECO:0000256" key="1">
    <source>
        <dbReference type="ARBA" id="ARBA00004613"/>
    </source>
</evidence>
<dbReference type="PANTHER" id="PTHR32305:SF15">
    <property type="entry name" value="PROTEIN RHSA-RELATED"/>
    <property type="match status" value="1"/>
</dbReference>